<evidence type="ECO:0000313" key="6">
    <source>
        <dbReference type="EMBL" id="MBG0564886.1"/>
    </source>
</evidence>
<dbReference type="InterPro" id="IPR010998">
    <property type="entry name" value="Integrase_recombinase_N"/>
</dbReference>
<dbReference type="GO" id="GO:0015074">
    <property type="term" value="P:DNA integration"/>
    <property type="evidence" value="ECO:0007669"/>
    <property type="project" value="UniProtKB-KW"/>
</dbReference>
<gene>
    <name evidence="6" type="ORF">I4J89_25885</name>
    <name evidence="7" type="ORF">I4J89_47615</name>
</gene>
<evidence type="ECO:0000256" key="1">
    <source>
        <dbReference type="ARBA" id="ARBA00008857"/>
    </source>
</evidence>
<dbReference type="GO" id="GO:0006310">
    <property type="term" value="P:DNA recombination"/>
    <property type="evidence" value="ECO:0007669"/>
    <property type="project" value="UniProtKB-KW"/>
</dbReference>
<dbReference type="EMBL" id="JADQTO010000013">
    <property type="protein sequence ID" value="MBG0564886.1"/>
    <property type="molecule type" value="Genomic_DNA"/>
</dbReference>
<evidence type="ECO:0000259" key="5">
    <source>
        <dbReference type="PROSITE" id="PS51898"/>
    </source>
</evidence>
<accession>A0A931G190</accession>
<dbReference type="InterPro" id="IPR050808">
    <property type="entry name" value="Phage_Integrase"/>
</dbReference>
<dbReference type="AlphaFoldDB" id="A0A931G190"/>
<dbReference type="RefSeq" id="WP_196416679.1">
    <property type="nucleotide sequence ID" value="NZ_JADQTO010000013.1"/>
</dbReference>
<protein>
    <submittedName>
        <fullName evidence="6">Site-specific integrase</fullName>
    </submittedName>
</protein>
<dbReference type="PANTHER" id="PTHR30629">
    <property type="entry name" value="PROPHAGE INTEGRASE"/>
    <property type="match status" value="1"/>
</dbReference>
<dbReference type="InterPro" id="IPR002104">
    <property type="entry name" value="Integrase_catalytic"/>
</dbReference>
<name>A0A931G190_9ACTN</name>
<evidence type="ECO:0000313" key="8">
    <source>
        <dbReference type="Proteomes" id="UP000598146"/>
    </source>
</evidence>
<dbReference type="InterPro" id="IPR011010">
    <property type="entry name" value="DNA_brk_join_enz"/>
</dbReference>
<comment type="caution">
    <text evidence="6">The sequence shown here is derived from an EMBL/GenBank/DDBJ whole genome shotgun (WGS) entry which is preliminary data.</text>
</comment>
<feature type="domain" description="Tyr recombinase" evidence="5">
    <location>
        <begin position="179"/>
        <end position="420"/>
    </location>
</feature>
<dbReference type="SUPFAM" id="SSF56349">
    <property type="entry name" value="DNA breaking-rejoining enzymes"/>
    <property type="match status" value="1"/>
</dbReference>
<dbReference type="Gene3D" id="1.10.150.130">
    <property type="match status" value="1"/>
</dbReference>
<dbReference type="PANTHER" id="PTHR30629:SF2">
    <property type="entry name" value="PROPHAGE INTEGRASE INTS-RELATED"/>
    <property type="match status" value="1"/>
</dbReference>
<dbReference type="CDD" id="cd01189">
    <property type="entry name" value="INT_ICEBs1_C_like"/>
    <property type="match status" value="1"/>
</dbReference>
<reference evidence="6" key="1">
    <citation type="submission" date="2020-11" db="EMBL/GenBank/DDBJ databases">
        <title>Isolation and identification of active actinomycetes.</title>
        <authorList>
            <person name="Sun X."/>
        </authorList>
    </citation>
    <scope>NUCLEOTIDE SEQUENCE</scope>
    <source>
        <strain evidence="6">NEAU-A11</strain>
    </source>
</reference>
<keyword evidence="8" id="KW-1185">Reference proteome</keyword>
<keyword evidence="3" id="KW-0238">DNA-binding</keyword>
<evidence type="ECO:0000313" key="7">
    <source>
        <dbReference type="EMBL" id="MBG0569103.1"/>
    </source>
</evidence>
<dbReference type="PROSITE" id="PS51898">
    <property type="entry name" value="TYR_RECOMBINASE"/>
    <property type="match status" value="1"/>
</dbReference>
<keyword evidence="4" id="KW-0233">DNA recombination</keyword>
<keyword evidence="2" id="KW-0229">DNA integration</keyword>
<dbReference type="EMBL" id="JADQTO010000053">
    <property type="protein sequence ID" value="MBG0569103.1"/>
    <property type="molecule type" value="Genomic_DNA"/>
</dbReference>
<organism evidence="6 8">
    <name type="scientific">Actinoplanes aureus</name>
    <dbReference type="NCBI Taxonomy" id="2792083"/>
    <lineage>
        <taxon>Bacteria</taxon>
        <taxon>Bacillati</taxon>
        <taxon>Actinomycetota</taxon>
        <taxon>Actinomycetes</taxon>
        <taxon>Micromonosporales</taxon>
        <taxon>Micromonosporaceae</taxon>
        <taxon>Actinoplanes</taxon>
    </lineage>
</organism>
<comment type="similarity">
    <text evidence="1">Belongs to the 'phage' integrase family.</text>
</comment>
<dbReference type="Proteomes" id="UP000598146">
    <property type="component" value="Unassembled WGS sequence"/>
</dbReference>
<dbReference type="GO" id="GO:0003677">
    <property type="term" value="F:DNA binding"/>
    <property type="evidence" value="ECO:0007669"/>
    <property type="project" value="UniProtKB-KW"/>
</dbReference>
<evidence type="ECO:0000256" key="3">
    <source>
        <dbReference type="ARBA" id="ARBA00023125"/>
    </source>
</evidence>
<dbReference type="Pfam" id="PF00589">
    <property type="entry name" value="Phage_integrase"/>
    <property type="match status" value="1"/>
</dbReference>
<dbReference type="InterPro" id="IPR013762">
    <property type="entry name" value="Integrase-like_cat_sf"/>
</dbReference>
<evidence type="ECO:0000256" key="4">
    <source>
        <dbReference type="ARBA" id="ARBA00023172"/>
    </source>
</evidence>
<proteinExistence type="inferred from homology"/>
<dbReference type="Gene3D" id="1.10.443.10">
    <property type="entry name" value="Intergrase catalytic core"/>
    <property type="match status" value="1"/>
</dbReference>
<evidence type="ECO:0000256" key="2">
    <source>
        <dbReference type="ARBA" id="ARBA00022908"/>
    </source>
</evidence>
<sequence>MGRPPLPLGTAGKFRFYGSGEKWIARCGFRDYDGVTRTMERSGPSRAAAERALKTAIRNRAYRNRGADIDPDTRIKDVAESWWKVYCRKKKVGLNTLYQYRRQLDSNILPSVGYLKCRELSISIAENFLLTTEDEHGAAVAKTARSVLSNICSYAARLDAMSRNPVRETTPISVTPKNELPVSLDAEEFWRLRDAAVNHPRANVCSIVELTDTMAATGSRIGECLALITDDVCLEAKTVTINGTIVDVPGMGVVIKRQPKSKAGQRTLTLPDWAMSSVSTQFARAEPVTVTVFKDPDTGVEYLIFPDGVASRRRKPAEWLQRKLDKGTYSMREVALLLPAPTGRLWAPEKACTIVKKVFVAAGIPEGTSHMIRKTVATHMDDAGYSARVIADQLGHSRPSMTQDIYMGRSRISTEGAVALAPLGFEVIPPRRSATS</sequence>